<protein>
    <submittedName>
        <fullName evidence="2">Uncharacterized protein</fullName>
    </submittedName>
</protein>
<dbReference type="EMBL" id="PYGE01000002">
    <property type="protein sequence ID" value="PSL06788.1"/>
    <property type="molecule type" value="Genomic_DNA"/>
</dbReference>
<evidence type="ECO:0000313" key="2">
    <source>
        <dbReference type="EMBL" id="PSL06788.1"/>
    </source>
</evidence>
<evidence type="ECO:0000256" key="1">
    <source>
        <dbReference type="SAM" id="MobiDB-lite"/>
    </source>
</evidence>
<proteinExistence type="predicted"/>
<evidence type="ECO:0000313" key="3">
    <source>
        <dbReference type="Proteomes" id="UP000243528"/>
    </source>
</evidence>
<keyword evidence="3" id="KW-1185">Reference proteome</keyword>
<feature type="compositionally biased region" description="Acidic residues" evidence="1">
    <location>
        <begin position="96"/>
        <end position="117"/>
    </location>
</feature>
<gene>
    <name evidence="2" type="ORF">CLV30_102176</name>
</gene>
<accession>A0A2P8EBF0</accession>
<feature type="compositionally biased region" description="Low complexity" evidence="1">
    <location>
        <begin position="76"/>
        <end position="95"/>
    </location>
</feature>
<dbReference type="AlphaFoldDB" id="A0A2P8EBF0"/>
<feature type="compositionally biased region" description="Low complexity" evidence="1">
    <location>
        <begin position="46"/>
        <end position="62"/>
    </location>
</feature>
<dbReference type="RefSeq" id="WP_106535798.1">
    <property type="nucleotide sequence ID" value="NZ_ML142898.1"/>
</dbReference>
<reference evidence="2 3" key="1">
    <citation type="submission" date="2018-03" db="EMBL/GenBank/DDBJ databases">
        <title>Genomic Encyclopedia of Archaeal and Bacterial Type Strains, Phase II (KMG-II): from individual species to whole genera.</title>
        <authorList>
            <person name="Goeker M."/>
        </authorList>
    </citation>
    <scope>NUCLEOTIDE SEQUENCE [LARGE SCALE GENOMIC DNA]</scope>
    <source>
        <strain evidence="2 3">DSM 45211</strain>
    </source>
</reference>
<sequence length="390" mass="41188">MTKMQGDLQDDPGKEVNSLATKNSGSLDKDSLAGDDATSGYDYEPSAGSDYASGYDSDSSEGYDGGGSGGYGGGSSTSDDTTDSESTGSDPTSETGGDENPEASPPDDDTSGSDDDQALYAEGTGDEPEDTGEEPAPIEIGEPPDDTKPGEPVIPPENKVSIDIEAMTRLVAAMERAGDQVVELQGELRSILSGVQLDTSETNGFDQVTAWIEEVLPDLRRRLALAQDLEGDSPRRVDPHLPVTRQPIITDETQIPTLPPHKSFQNGNETAQRFSVPAEQKPAVRDLVTDLRSGQHDPYYAKEFVHNADPKTLVETVRRATSDGTADTDELVQLTASTVATGSRGTGDLAPPEGHEEQWAALRNSDDPETAAVARQLRPAPADESAAPTA</sequence>
<comment type="caution">
    <text evidence="2">The sequence shown here is derived from an EMBL/GenBank/DDBJ whole genome shotgun (WGS) entry which is preliminary data.</text>
</comment>
<dbReference type="OrthoDB" id="5179593at2"/>
<feature type="region of interest" description="Disordered" evidence="1">
    <location>
        <begin position="1"/>
        <end position="159"/>
    </location>
</feature>
<dbReference type="Proteomes" id="UP000243528">
    <property type="component" value="Unassembled WGS sequence"/>
</dbReference>
<feature type="compositionally biased region" description="Gly residues" evidence="1">
    <location>
        <begin position="63"/>
        <end position="75"/>
    </location>
</feature>
<organism evidence="2 3">
    <name type="scientific">Haloactinopolyspora alba</name>
    <dbReference type="NCBI Taxonomy" id="648780"/>
    <lineage>
        <taxon>Bacteria</taxon>
        <taxon>Bacillati</taxon>
        <taxon>Actinomycetota</taxon>
        <taxon>Actinomycetes</taxon>
        <taxon>Jiangellales</taxon>
        <taxon>Jiangellaceae</taxon>
        <taxon>Haloactinopolyspora</taxon>
    </lineage>
</organism>
<feature type="region of interest" description="Disordered" evidence="1">
    <location>
        <begin position="338"/>
        <end position="390"/>
    </location>
</feature>
<feature type="compositionally biased region" description="Acidic residues" evidence="1">
    <location>
        <begin position="124"/>
        <end position="133"/>
    </location>
</feature>
<name>A0A2P8EBF0_9ACTN</name>